<dbReference type="RefSeq" id="XP_031568392.1">
    <property type="nucleotide sequence ID" value="XM_031712532.1"/>
</dbReference>
<evidence type="ECO:0000256" key="9">
    <source>
        <dbReference type="SAM" id="Phobius"/>
    </source>
</evidence>
<dbReference type="PRINTS" id="PR00237">
    <property type="entry name" value="GPCRRHODOPSN"/>
</dbReference>
<dbReference type="PANTHER" id="PTHR22752">
    <property type="entry name" value="G PROTEIN-COUPLED RECEPTOR"/>
    <property type="match status" value="1"/>
</dbReference>
<dbReference type="SUPFAM" id="SSF81321">
    <property type="entry name" value="Family A G protein-coupled receptor-like"/>
    <property type="match status" value="1"/>
</dbReference>
<feature type="transmembrane region" description="Helical" evidence="9">
    <location>
        <begin position="162"/>
        <end position="186"/>
    </location>
</feature>
<organism evidence="11 12">
    <name type="scientific">Actinia tenebrosa</name>
    <name type="common">Australian red waratah sea anemone</name>
    <dbReference type="NCBI Taxonomy" id="6105"/>
    <lineage>
        <taxon>Eukaryota</taxon>
        <taxon>Metazoa</taxon>
        <taxon>Cnidaria</taxon>
        <taxon>Anthozoa</taxon>
        <taxon>Hexacorallia</taxon>
        <taxon>Actiniaria</taxon>
        <taxon>Actiniidae</taxon>
        <taxon>Actinia</taxon>
    </lineage>
</organism>
<keyword evidence="4 9" id="KW-1133">Transmembrane helix</keyword>
<reference evidence="12" key="1">
    <citation type="submission" date="2025-08" db="UniProtKB">
        <authorList>
            <consortium name="RefSeq"/>
        </authorList>
    </citation>
    <scope>IDENTIFICATION</scope>
    <source>
        <tissue evidence="12">Tentacle</tissue>
    </source>
</reference>
<dbReference type="GO" id="GO:0004930">
    <property type="term" value="F:G protein-coupled receptor activity"/>
    <property type="evidence" value="ECO:0007669"/>
    <property type="project" value="UniProtKB-KW"/>
</dbReference>
<dbReference type="OrthoDB" id="10628289at2759"/>
<evidence type="ECO:0000256" key="6">
    <source>
        <dbReference type="ARBA" id="ARBA00023136"/>
    </source>
</evidence>
<keyword evidence="5" id="KW-0297">G-protein coupled receptor</keyword>
<dbReference type="Gene3D" id="1.20.1070.10">
    <property type="entry name" value="Rhodopsin 7-helix transmembrane proteins"/>
    <property type="match status" value="1"/>
</dbReference>
<dbReference type="CDD" id="cd00637">
    <property type="entry name" value="7tm_classA_rhodopsin-like"/>
    <property type="match status" value="1"/>
</dbReference>
<dbReference type="InterPro" id="IPR017452">
    <property type="entry name" value="GPCR_Rhodpsn_7TM"/>
</dbReference>
<evidence type="ECO:0000256" key="5">
    <source>
        <dbReference type="ARBA" id="ARBA00023040"/>
    </source>
</evidence>
<keyword evidence="3 9" id="KW-0812">Transmembrane</keyword>
<dbReference type="InParanoid" id="A0A6P8INJ5"/>
<keyword evidence="11" id="KW-1185">Reference proteome</keyword>
<keyword evidence="6 9" id="KW-0472">Membrane</keyword>
<dbReference type="AlphaFoldDB" id="A0A6P8INJ5"/>
<dbReference type="InterPro" id="IPR000276">
    <property type="entry name" value="GPCR_Rhodpsn"/>
</dbReference>
<gene>
    <name evidence="12" type="primary">LOC116303082</name>
</gene>
<feature type="transmembrane region" description="Helical" evidence="9">
    <location>
        <begin position="220"/>
        <end position="240"/>
    </location>
</feature>
<feature type="domain" description="G-protein coupled receptors family 1 profile" evidence="10">
    <location>
        <begin position="19"/>
        <end position="276"/>
    </location>
</feature>
<feature type="transmembrane region" description="Helical" evidence="9">
    <location>
        <begin position="260"/>
        <end position="278"/>
    </location>
</feature>
<proteinExistence type="predicted"/>
<evidence type="ECO:0000259" key="10">
    <source>
        <dbReference type="PROSITE" id="PS50262"/>
    </source>
</evidence>
<evidence type="ECO:0000256" key="1">
    <source>
        <dbReference type="ARBA" id="ARBA00004651"/>
    </source>
</evidence>
<keyword evidence="2" id="KW-1003">Cell membrane</keyword>
<evidence type="ECO:0000256" key="3">
    <source>
        <dbReference type="ARBA" id="ARBA00022692"/>
    </source>
</evidence>
<dbReference type="Pfam" id="PF00001">
    <property type="entry name" value="7tm_1"/>
    <property type="match status" value="1"/>
</dbReference>
<evidence type="ECO:0000313" key="11">
    <source>
        <dbReference type="Proteomes" id="UP000515163"/>
    </source>
</evidence>
<keyword evidence="7" id="KW-0675">Receptor</keyword>
<feature type="transmembrane region" description="Helical" evidence="9">
    <location>
        <begin position="41"/>
        <end position="64"/>
    </location>
</feature>
<dbReference type="PROSITE" id="PS50262">
    <property type="entry name" value="G_PROTEIN_RECEP_F1_2"/>
    <property type="match status" value="1"/>
</dbReference>
<feature type="transmembrane region" description="Helical" evidence="9">
    <location>
        <begin position="116"/>
        <end position="135"/>
    </location>
</feature>
<dbReference type="KEGG" id="aten:116303082"/>
<sequence>MAMVQEMTLLLIMVSGLLGNGLIIRVICGDVLMQTMGNKFAFIMAVSDLGLCVFFMPFSLISLFRYQWMFGQNMCHVTAFCGEFFTKVSTATLSVVVLEKHSNIVQRKLKKFSRNGVLMTFFVVCITALIFSVPYPPREAVYDDCLGNCIMITSSGASLESILTFVLLEGLLFKVVSVSLLLVSLLKVFKKIHMRRCMTHPRQKQNLINVDQLRMMAEDYTACTTLIVVASHVLLCLPYITIQLISIRPNIVIPHSWRIIAFWLLLFNTSLRPLIYGLRNRRSRNLMLQYFKRAKRNVITQNCFMKLGRRRKAYVVPVTAQQQTEQTNVEELMQIVDVMDIAASNTPLFTRRRIMTVPTINTTTEQTFLDLNFVPDESQIELQSVPNDRYEMMSLARRIESKDDDLCIQDIETQDSASD</sequence>
<evidence type="ECO:0000256" key="8">
    <source>
        <dbReference type="ARBA" id="ARBA00023224"/>
    </source>
</evidence>
<evidence type="ECO:0000256" key="2">
    <source>
        <dbReference type="ARBA" id="ARBA00022475"/>
    </source>
</evidence>
<comment type="subcellular location">
    <subcellularLocation>
        <location evidence="1">Cell membrane</location>
        <topology evidence="1">Multi-pass membrane protein</topology>
    </subcellularLocation>
</comment>
<name>A0A6P8INJ5_ACTTE</name>
<evidence type="ECO:0000256" key="4">
    <source>
        <dbReference type="ARBA" id="ARBA00022989"/>
    </source>
</evidence>
<evidence type="ECO:0000256" key="7">
    <source>
        <dbReference type="ARBA" id="ARBA00023170"/>
    </source>
</evidence>
<accession>A0A6P8INJ5</accession>
<protein>
    <submittedName>
        <fullName evidence="12">Neuropeptide Y receptor type 2-like</fullName>
    </submittedName>
</protein>
<dbReference type="Proteomes" id="UP000515163">
    <property type="component" value="Unplaced"/>
</dbReference>
<keyword evidence="8" id="KW-0807">Transducer</keyword>
<dbReference type="GO" id="GO:0005886">
    <property type="term" value="C:plasma membrane"/>
    <property type="evidence" value="ECO:0007669"/>
    <property type="project" value="UniProtKB-SubCell"/>
</dbReference>
<evidence type="ECO:0000313" key="12">
    <source>
        <dbReference type="RefSeq" id="XP_031568392.1"/>
    </source>
</evidence>
<dbReference type="GeneID" id="116303082"/>